<protein>
    <submittedName>
        <fullName evidence="2">Uncharacterized protein</fullName>
    </submittedName>
</protein>
<dbReference type="AlphaFoldDB" id="A0A553PFY7"/>
<evidence type="ECO:0000256" key="1">
    <source>
        <dbReference type="SAM" id="MobiDB-lite"/>
    </source>
</evidence>
<dbReference type="EMBL" id="VCGU01000004">
    <property type="protein sequence ID" value="TRY76597.1"/>
    <property type="molecule type" value="Genomic_DNA"/>
</dbReference>
<feature type="compositionally biased region" description="Basic residues" evidence="1">
    <location>
        <begin position="48"/>
        <end position="58"/>
    </location>
</feature>
<name>A0A553PFY7_TIGCA</name>
<feature type="compositionally biased region" description="Basic and acidic residues" evidence="1">
    <location>
        <begin position="59"/>
        <end position="68"/>
    </location>
</feature>
<gene>
    <name evidence="2" type="ORF">TCAL_04056</name>
</gene>
<accession>A0A553PFY7</accession>
<evidence type="ECO:0000313" key="3">
    <source>
        <dbReference type="Proteomes" id="UP000318571"/>
    </source>
</evidence>
<keyword evidence="3" id="KW-1185">Reference proteome</keyword>
<reference evidence="2 3" key="1">
    <citation type="journal article" date="2018" name="Nat. Ecol. Evol.">
        <title>Genomic signatures of mitonuclear coevolution across populations of Tigriopus californicus.</title>
        <authorList>
            <person name="Barreto F.S."/>
            <person name="Watson E.T."/>
            <person name="Lima T.G."/>
            <person name="Willett C.S."/>
            <person name="Edmands S."/>
            <person name="Li W."/>
            <person name="Burton R.S."/>
        </authorList>
    </citation>
    <scope>NUCLEOTIDE SEQUENCE [LARGE SCALE GENOMIC DNA]</scope>
    <source>
        <strain evidence="2 3">San Diego</strain>
    </source>
</reference>
<proteinExistence type="predicted"/>
<feature type="region of interest" description="Disordered" evidence="1">
    <location>
        <begin position="42"/>
        <end position="89"/>
    </location>
</feature>
<organism evidence="2 3">
    <name type="scientific">Tigriopus californicus</name>
    <name type="common">Marine copepod</name>
    <dbReference type="NCBI Taxonomy" id="6832"/>
    <lineage>
        <taxon>Eukaryota</taxon>
        <taxon>Metazoa</taxon>
        <taxon>Ecdysozoa</taxon>
        <taxon>Arthropoda</taxon>
        <taxon>Crustacea</taxon>
        <taxon>Multicrustacea</taxon>
        <taxon>Hexanauplia</taxon>
        <taxon>Copepoda</taxon>
        <taxon>Harpacticoida</taxon>
        <taxon>Harpacticidae</taxon>
        <taxon>Tigriopus</taxon>
    </lineage>
</organism>
<dbReference type="Proteomes" id="UP000318571">
    <property type="component" value="Chromosome 5"/>
</dbReference>
<comment type="caution">
    <text evidence="2">The sequence shown here is derived from an EMBL/GenBank/DDBJ whole genome shotgun (WGS) entry which is preliminary data.</text>
</comment>
<evidence type="ECO:0000313" key="2">
    <source>
        <dbReference type="EMBL" id="TRY76597.1"/>
    </source>
</evidence>
<sequence>MEMNFLLPGMGCVCACLKGRNMGKSSYLVEIELVHAQIGHPGAVLNGQKKHSQRRRREVRRETKDASKSRLNPKKTTSGKTKYPPTSPTLARPIVVQRRQPSHSHAHLGLGLWFHSWFIAPWPDRDIWMILIHPWLHDKHVTRTEPHPCYLWNAI</sequence>